<accession>A0A554LJU4</accession>
<dbReference type="PANTHER" id="PTHR45947:SF3">
    <property type="entry name" value="SULFOQUINOVOSYL TRANSFERASE SQD2"/>
    <property type="match status" value="1"/>
</dbReference>
<reference evidence="2 3" key="1">
    <citation type="submission" date="2017-07" db="EMBL/GenBank/DDBJ databases">
        <title>Mechanisms for carbon and nitrogen cycling indicate functional differentiation within the Candidate Phyla Radiation.</title>
        <authorList>
            <person name="Danczak R.E."/>
            <person name="Johnston M.D."/>
            <person name="Kenah C."/>
            <person name="Slattery M."/>
            <person name="Wrighton K.C."/>
            <person name="Wilkins M.J."/>
        </authorList>
    </citation>
    <scope>NUCLEOTIDE SEQUENCE [LARGE SCALE GENOMIC DNA]</scope>
    <source>
        <strain evidence="2">Licking1014_85</strain>
    </source>
</reference>
<dbReference type="PANTHER" id="PTHR45947">
    <property type="entry name" value="SULFOQUINOVOSYL TRANSFERASE SQD2"/>
    <property type="match status" value="1"/>
</dbReference>
<dbReference type="GO" id="GO:0016757">
    <property type="term" value="F:glycosyltransferase activity"/>
    <property type="evidence" value="ECO:0007669"/>
    <property type="project" value="InterPro"/>
</dbReference>
<evidence type="ECO:0000313" key="2">
    <source>
        <dbReference type="EMBL" id="TSC92919.1"/>
    </source>
</evidence>
<name>A0A554LJU4_9BACT</name>
<dbReference type="InterPro" id="IPR050194">
    <property type="entry name" value="Glycosyltransferase_grp1"/>
</dbReference>
<dbReference type="AlphaFoldDB" id="A0A554LJU4"/>
<dbReference type="Gene3D" id="3.40.50.2000">
    <property type="entry name" value="Glycogen Phosphorylase B"/>
    <property type="match status" value="2"/>
</dbReference>
<gene>
    <name evidence="2" type="ORF">CEN91_333</name>
</gene>
<dbReference type="Pfam" id="PF00534">
    <property type="entry name" value="Glycos_transf_1"/>
    <property type="match status" value="1"/>
</dbReference>
<keyword evidence="2" id="KW-0808">Transferase</keyword>
<dbReference type="Proteomes" id="UP000315589">
    <property type="component" value="Unassembled WGS sequence"/>
</dbReference>
<sequence length="192" mass="22178">MYFDFTVTNTNFRIRITSNYQQGLYFTALLRLYIRCDGRVLPLLRIFLFFVKVSCFFSHRKYDNVIFLGAIKHNEVGEYLAKSWIVVAPSITTKYSAEQTCGSLLEAMSCGTAITAFDSGGISKYIINNRNGILTEEKNIKKLLEAIETLLSNYLLRKQIEKQNRIDSVGKYDVRKNIKKLEEKIIEAFDKI</sequence>
<organism evidence="2 3">
    <name type="scientific">Candidatus Berkelbacteria bacterium Licking1014_85</name>
    <dbReference type="NCBI Taxonomy" id="2017148"/>
    <lineage>
        <taxon>Bacteria</taxon>
        <taxon>Candidatus Berkelbacteria</taxon>
    </lineage>
</organism>
<evidence type="ECO:0000259" key="1">
    <source>
        <dbReference type="Pfam" id="PF00534"/>
    </source>
</evidence>
<protein>
    <submittedName>
        <fullName evidence="2">Glycosyl transferase family 1</fullName>
    </submittedName>
</protein>
<dbReference type="SUPFAM" id="SSF53756">
    <property type="entry name" value="UDP-Glycosyltransferase/glycogen phosphorylase"/>
    <property type="match status" value="1"/>
</dbReference>
<proteinExistence type="predicted"/>
<dbReference type="InterPro" id="IPR001296">
    <property type="entry name" value="Glyco_trans_1"/>
</dbReference>
<evidence type="ECO:0000313" key="3">
    <source>
        <dbReference type="Proteomes" id="UP000315589"/>
    </source>
</evidence>
<dbReference type="EMBL" id="VMGI01000041">
    <property type="protein sequence ID" value="TSC92919.1"/>
    <property type="molecule type" value="Genomic_DNA"/>
</dbReference>
<comment type="caution">
    <text evidence="2">The sequence shown here is derived from an EMBL/GenBank/DDBJ whole genome shotgun (WGS) entry which is preliminary data.</text>
</comment>
<dbReference type="CDD" id="cd03801">
    <property type="entry name" value="GT4_PimA-like"/>
    <property type="match status" value="1"/>
</dbReference>
<feature type="domain" description="Glycosyl transferase family 1" evidence="1">
    <location>
        <begin position="63"/>
        <end position="165"/>
    </location>
</feature>